<protein>
    <submittedName>
        <fullName evidence="3">Uncharacterized protein</fullName>
    </submittedName>
</protein>
<proteinExistence type="predicted"/>
<reference evidence="3 4" key="1">
    <citation type="journal article" date="2017" name="Environ. Microbiol.">
        <title>Decay of the glycolytic pathway and adaptation to intranuclear parasitism within Enterocytozoonidae microsporidia.</title>
        <authorList>
            <person name="Wiredu Boakye D."/>
            <person name="Jaroenlak P."/>
            <person name="Prachumwat A."/>
            <person name="Williams T.A."/>
            <person name="Bateman K.S."/>
            <person name="Itsathitphaisarn O."/>
            <person name="Sritunyalucksana K."/>
            <person name="Paszkiewicz K.H."/>
            <person name="Moore K.A."/>
            <person name="Stentiford G.D."/>
            <person name="Williams B.A."/>
        </authorList>
    </citation>
    <scope>NUCLEOTIDE SEQUENCE [LARGE SCALE GENOMIC DNA]</scope>
    <source>
        <strain evidence="4">canceri</strain>
    </source>
</reference>
<dbReference type="AlphaFoldDB" id="A0A1X0QKM6"/>
<evidence type="ECO:0000313" key="3">
    <source>
        <dbReference type="EMBL" id="ORE00327.1"/>
    </source>
</evidence>
<accession>A0A1X0QKM6</accession>
<dbReference type="VEuPathDB" id="MicrosporidiaDB:A0H76_1495"/>
<keyword evidence="1" id="KW-0175">Coiled coil</keyword>
<feature type="transmembrane region" description="Helical" evidence="2">
    <location>
        <begin position="12"/>
        <end position="35"/>
    </location>
</feature>
<name>A0A1X0QKM6_9MICR</name>
<keyword evidence="2" id="KW-0472">Membrane</keyword>
<dbReference type="EMBL" id="LTAI01000033">
    <property type="protein sequence ID" value="ORE00327.1"/>
    <property type="molecule type" value="Genomic_DNA"/>
</dbReference>
<organism evidence="3 4">
    <name type="scientific">Hepatospora eriocheir</name>
    <dbReference type="NCBI Taxonomy" id="1081669"/>
    <lineage>
        <taxon>Eukaryota</taxon>
        <taxon>Fungi</taxon>
        <taxon>Fungi incertae sedis</taxon>
        <taxon>Microsporidia</taxon>
        <taxon>Hepatosporidae</taxon>
        <taxon>Hepatospora</taxon>
    </lineage>
</organism>
<dbReference type="VEuPathDB" id="MicrosporidiaDB:HERIO_2592"/>
<keyword evidence="2" id="KW-0812">Transmembrane</keyword>
<dbReference type="Proteomes" id="UP000192501">
    <property type="component" value="Unassembled WGS sequence"/>
</dbReference>
<evidence type="ECO:0000256" key="1">
    <source>
        <dbReference type="SAM" id="Coils"/>
    </source>
</evidence>
<feature type="coiled-coil region" evidence="1">
    <location>
        <begin position="37"/>
        <end position="65"/>
    </location>
</feature>
<comment type="caution">
    <text evidence="3">The sequence shown here is derived from an EMBL/GenBank/DDBJ whole genome shotgun (WGS) entry which is preliminary data.</text>
</comment>
<sequence length="222" mass="26355">MNIVVDLIKEYYKIIIVVVVLTGIVITGILLNNLFDKRNVESKEKKILNENVEVESEEISVLNSQSDVIIEKKDVIIKETEFESNDNSDYKFFLELLNIYCKDMIAKLIDLKNNWFNFNKNEEEKIFKDKSYIKSKKNEDNFVKNLTNFTMELAALKENRKKFDNGMHIFKLIVDSKTRDKINEELKKADQNILFYIILFEKKYFISSVKLRALFINENYLF</sequence>
<keyword evidence="2" id="KW-1133">Transmembrane helix</keyword>
<evidence type="ECO:0000313" key="4">
    <source>
        <dbReference type="Proteomes" id="UP000192501"/>
    </source>
</evidence>
<gene>
    <name evidence="3" type="ORF">A0H76_1495</name>
</gene>
<evidence type="ECO:0000256" key="2">
    <source>
        <dbReference type="SAM" id="Phobius"/>
    </source>
</evidence>